<protein>
    <recommendedName>
        <fullName evidence="1">C-type lectin domain-containing protein</fullName>
    </recommendedName>
</protein>
<dbReference type="CDD" id="cd00037">
    <property type="entry name" value="CLECT"/>
    <property type="match status" value="1"/>
</dbReference>
<organism evidence="2">
    <name type="scientific">Timema douglasi</name>
    <name type="common">Walking stick</name>
    <dbReference type="NCBI Taxonomy" id="61478"/>
    <lineage>
        <taxon>Eukaryota</taxon>
        <taxon>Metazoa</taxon>
        <taxon>Ecdysozoa</taxon>
        <taxon>Arthropoda</taxon>
        <taxon>Hexapoda</taxon>
        <taxon>Insecta</taxon>
        <taxon>Pterygota</taxon>
        <taxon>Neoptera</taxon>
        <taxon>Polyneoptera</taxon>
        <taxon>Phasmatodea</taxon>
        <taxon>Timematodea</taxon>
        <taxon>Timematoidea</taxon>
        <taxon>Timematidae</taxon>
        <taxon>Timema</taxon>
    </lineage>
</organism>
<dbReference type="SMART" id="SM00034">
    <property type="entry name" value="CLECT"/>
    <property type="match status" value="1"/>
</dbReference>
<accession>A0A7R8VER2</accession>
<dbReference type="EMBL" id="OA565499">
    <property type="protein sequence ID" value="CAD7197132.1"/>
    <property type="molecule type" value="Genomic_DNA"/>
</dbReference>
<sequence>MLALKPTRRPYKLPPPCSVLNLLPPIPLHVKRHQFSSDIVTLSRPGSPQWSQSASNFDMKFLLEVDFLPLLAVMGSFLITDCRSQEDRRSIEICAGATLAYGGINGKPDYWFGTIDGKNITTEHNVPYYGWGVGESGGSWKIEVFTSNCAAEKRTEPQDDDLNFSRETDVVNGETNNRGLEDTKEKGTEEDVAVLTEVREANENEERANTEPLDQTFSTYRRFEGLGYYKLHTKPKTWFGARRVCELELAHLAIINSEGEVAALQVLFQKHPRLMADDQLNSEAFVGLNDFENEGKFVTIFGQDIDDTGFNSWSPRQPDNYRDQFQDGEDCVALYRNGLLNDVPCDIHLPFFCEA</sequence>
<name>A0A7R8VER2_TIMDO</name>
<dbReference type="InterPro" id="IPR001304">
    <property type="entry name" value="C-type_lectin-like"/>
</dbReference>
<dbReference type="InterPro" id="IPR050111">
    <property type="entry name" value="C-type_lectin/snaclec_domain"/>
</dbReference>
<dbReference type="InterPro" id="IPR016186">
    <property type="entry name" value="C-type_lectin-like/link_sf"/>
</dbReference>
<proteinExistence type="predicted"/>
<dbReference type="SUPFAM" id="SSF56436">
    <property type="entry name" value="C-type lectin-like"/>
    <property type="match status" value="1"/>
</dbReference>
<dbReference type="PROSITE" id="PS50041">
    <property type="entry name" value="C_TYPE_LECTIN_2"/>
    <property type="match status" value="1"/>
</dbReference>
<gene>
    <name evidence="2" type="ORF">TDIB3V08_LOCUS3448</name>
</gene>
<feature type="domain" description="C-type lectin" evidence="1">
    <location>
        <begin position="223"/>
        <end position="354"/>
    </location>
</feature>
<reference evidence="2" key="1">
    <citation type="submission" date="2020-11" db="EMBL/GenBank/DDBJ databases">
        <authorList>
            <person name="Tran Van P."/>
        </authorList>
    </citation>
    <scope>NUCLEOTIDE SEQUENCE</scope>
</reference>
<evidence type="ECO:0000313" key="2">
    <source>
        <dbReference type="EMBL" id="CAD7197132.1"/>
    </source>
</evidence>
<dbReference type="Pfam" id="PF00059">
    <property type="entry name" value="Lectin_C"/>
    <property type="match status" value="1"/>
</dbReference>
<dbReference type="Gene3D" id="3.10.100.10">
    <property type="entry name" value="Mannose-Binding Protein A, subunit A"/>
    <property type="match status" value="1"/>
</dbReference>
<dbReference type="InterPro" id="IPR016187">
    <property type="entry name" value="CTDL_fold"/>
</dbReference>
<dbReference type="PANTHER" id="PTHR22803">
    <property type="entry name" value="MANNOSE, PHOSPHOLIPASE, LECTIN RECEPTOR RELATED"/>
    <property type="match status" value="1"/>
</dbReference>
<evidence type="ECO:0000259" key="1">
    <source>
        <dbReference type="PROSITE" id="PS50041"/>
    </source>
</evidence>
<dbReference type="AlphaFoldDB" id="A0A7R8VER2"/>